<dbReference type="EMBL" id="JACHXK010000001">
    <property type="protein sequence ID" value="MBB3108612.1"/>
    <property type="molecule type" value="Genomic_DNA"/>
</dbReference>
<keyword evidence="3" id="KW-0547">Nucleotide-binding</keyword>
<dbReference type="GO" id="GO:0005524">
    <property type="term" value="F:ATP binding"/>
    <property type="evidence" value="ECO:0007669"/>
    <property type="project" value="UniProtKB-KW"/>
</dbReference>
<keyword evidence="4 10" id="KW-0067">ATP-binding</keyword>
<evidence type="ECO:0000259" key="9">
    <source>
        <dbReference type="PROSITE" id="PS50929"/>
    </source>
</evidence>
<protein>
    <submittedName>
        <fullName evidence="10">ATP-binding cassette subfamily B protein</fullName>
    </submittedName>
</protein>
<feature type="transmembrane region" description="Helical" evidence="7">
    <location>
        <begin position="18"/>
        <end position="38"/>
    </location>
</feature>
<dbReference type="GO" id="GO:0005886">
    <property type="term" value="C:plasma membrane"/>
    <property type="evidence" value="ECO:0007669"/>
    <property type="project" value="UniProtKB-SubCell"/>
</dbReference>
<dbReference type="InterPro" id="IPR003439">
    <property type="entry name" value="ABC_transporter-like_ATP-bd"/>
</dbReference>
<evidence type="ECO:0000256" key="5">
    <source>
        <dbReference type="ARBA" id="ARBA00022989"/>
    </source>
</evidence>
<feature type="domain" description="ABC transporter" evidence="8">
    <location>
        <begin position="354"/>
        <end position="590"/>
    </location>
</feature>
<accession>A0A7W5FL45</accession>
<dbReference type="PANTHER" id="PTHR24221">
    <property type="entry name" value="ATP-BINDING CASSETTE SUB-FAMILY B"/>
    <property type="match status" value="1"/>
</dbReference>
<dbReference type="SUPFAM" id="SSF90123">
    <property type="entry name" value="ABC transporter transmembrane region"/>
    <property type="match status" value="1"/>
</dbReference>
<dbReference type="GO" id="GO:0016887">
    <property type="term" value="F:ATP hydrolysis activity"/>
    <property type="evidence" value="ECO:0007669"/>
    <property type="project" value="InterPro"/>
</dbReference>
<evidence type="ECO:0000256" key="4">
    <source>
        <dbReference type="ARBA" id="ARBA00022840"/>
    </source>
</evidence>
<feature type="transmembrane region" description="Helical" evidence="7">
    <location>
        <begin position="58"/>
        <end position="84"/>
    </location>
</feature>
<feature type="transmembrane region" description="Helical" evidence="7">
    <location>
        <begin position="130"/>
        <end position="152"/>
    </location>
</feature>
<evidence type="ECO:0000313" key="10">
    <source>
        <dbReference type="EMBL" id="MBB3108612.1"/>
    </source>
</evidence>
<dbReference type="SMART" id="SM00382">
    <property type="entry name" value="AAA"/>
    <property type="match status" value="1"/>
</dbReference>
<keyword evidence="5 7" id="KW-1133">Transmembrane helix</keyword>
<feature type="transmembrane region" description="Helical" evidence="7">
    <location>
        <begin position="275"/>
        <end position="299"/>
    </location>
</feature>
<keyword evidence="6 7" id="KW-0472">Membrane</keyword>
<comment type="caution">
    <text evidence="10">The sequence shown here is derived from an EMBL/GenBank/DDBJ whole genome shotgun (WGS) entry which is preliminary data.</text>
</comment>
<gene>
    <name evidence="10" type="ORF">FHS18_000640</name>
</gene>
<dbReference type="PANTHER" id="PTHR24221:SF423">
    <property type="entry name" value="ABC TRANSPORTER"/>
    <property type="match status" value="1"/>
</dbReference>
<dbReference type="Pfam" id="PF00664">
    <property type="entry name" value="ABC_membrane"/>
    <property type="match status" value="1"/>
</dbReference>
<keyword evidence="11" id="KW-1185">Reference proteome</keyword>
<name>A0A7W5FL45_9BACL</name>
<sequence>MSTMTFLWRLIAYRPYRYIFNAVAWTVIYLAPIAPGLITKEFFDYLSGSQTLSYGTGGIIALLLGAALGRVALIYIGFITDVQFRFRIGMLLRRNMLAHVLKQPGARAIPVSPGEAISHFRDDVDQTEEAVSWSVDAFGMTCFAIVSGFILIGIDAELTLYVFLPLVLVVTAAQLATSRIQKYRAASREATSKVTGAISEMFANVQSIQVAGAEKRVVDRFRKLGEERRVTMVKDKLMSEMLDSIFSNSVNLGTGLILLLAGQKMRGGDFSVGDFALFVYYLTFVTQFITNFGKFLTFYKQMGVALVRMVNLLQQAPAKVLTAFEPLDLTSKERRQREEAERAEADRGPQAEPLERLDIAALGYRYPDTGRGISGIDITLERGTFNVVTGMIGSGKTTLVRALLGLLPAEEGSVRWNGRAIEDPGTFFIPPRSAYTAQIPRLYSDTLRNNILLGIEEEGGNLPRAIHAAVMEYDIEHLQHGLETVIGPRGVKLSGGQAQRTAAARMLVRDAKLYVFDDLSSALDVETERKLWERLFEARGGATCLVVSHRKAALAQADQIIVMKDGRIEAKGTAEQLLQSNESFRELWYGEEGS</sequence>
<evidence type="ECO:0000256" key="3">
    <source>
        <dbReference type="ARBA" id="ARBA00022741"/>
    </source>
</evidence>
<evidence type="ECO:0000256" key="7">
    <source>
        <dbReference type="SAM" id="Phobius"/>
    </source>
</evidence>
<feature type="transmembrane region" description="Helical" evidence="7">
    <location>
        <begin position="158"/>
        <end position="177"/>
    </location>
</feature>
<dbReference type="InterPro" id="IPR003593">
    <property type="entry name" value="AAA+_ATPase"/>
</dbReference>
<comment type="subcellular location">
    <subcellularLocation>
        <location evidence="1">Cell membrane</location>
        <topology evidence="1">Multi-pass membrane protein</topology>
    </subcellularLocation>
</comment>
<dbReference type="InterPro" id="IPR027417">
    <property type="entry name" value="P-loop_NTPase"/>
</dbReference>
<dbReference type="CDD" id="cd07346">
    <property type="entry name" value="ABC_6TM_exporters"/>
    <property type="match status" value="1"/>
</dbReference>
<feature type="transmembrane region" description="Helical" evidence="7">
    <location>
        <begin position="245"/>
        <end position="263"/>
    </location>
</feature>
<evidence type="ECO:0000256" key="6">
    <source>
        <dbReference type="ARBA" id="ARBA00023136"/>
    </source>
</evidence>
<dbReference type="AlphaFoldDB" id="A0A7W5FL45"/>
<dbReference type="InterPro" id="IPR011527">
    <property type="entry name" value="ABC1_TM_dom"/>
</dbReference>
<evidence type="ECO:0000256" key="2">
    <source>
        <dbReference type="ARBA" id="ARBA00022692"/>
    </source>
</evidence>
<dbReference type="Gene3D" id="1.20.1560.10">
    <property type="entry name" value="ABC transporter type 1, transmembrane domain"/>
    <property type="match status" value="1"/>
</dbReference>
<dbReference type="Gene3D" id="3.40.50.300">
    <property type="entry name" value="P-loop containing nucleotide triphosphate hydrolases"/>
    <property type="match status" value="1"/>
</dbReference>
<keyword evidence="2 7" id="KW-0812">Transmembrane</keyword>
<dbReference type="Pfam" id="PF00005">
    <property type="entry name" value="ABC_tran"/>
    <property type="match status" value="1"/>
</dbReference>
<dbReference type="InterPro" id="IPR039421">
    <property type="entry name" value="Type_1_exporter"/>
</dbReference>
<proteinExistence type="predicted"/>
<evidence type="ECO:0000313" key="11">
    <source>
        <dbReference type="Proteomes" id="UP000570361"/>
    </source>
</evidence>
<dbReference type="SUPFAM" id="SSF52540">
    <property type="entry name" value="P-loop containing nucleoside triphosphate hydrolases"/>
    <property type="match status" value="1"/>
</dbReference>
<dbReference type="InterPro" id="IPR036640">
    <property type="entry name" value="ABC1_TM_sf"/>
</dbReference>
<feature type="domain" description="ABC transmembrane type-1" evidence="9">
    <location>
        <begin position="30"/>
        <end position="301"/>
    </location>
</feature>
<organism evidence="10 11">
    <name type="scientific">Paenibacillus phyllosphaerae</name>
    <dbReference type="NCBI Taxonomy" id="274593"/>
    <lineage>
        <taxon>Bacteria</taxon>
        <taxon>Bacillati</taxon>
        <taxon>Bacillota</taxon>
        <taxon>Bacilli</taxon>
        <taxon>Bacillales</taxon>
        <taxon>Paenibacillaceae</taxon>
        <taxon>Paenibacillus</taxon>
    </lineage>
</organism>
<reference evidence="10 11" key="1">
    <citation type="submission" date="2020-08" db="EMBL/GenBank/DDBJ databases">
        <title>Genomic Encyclopedia of Type Strains, Phase III (KMG-III): the genomes of soil and plant-associated and newly described type strains.</title>
        <authorList>
            <person name="Whitman W."/>
        </authorList>
    </citation>
    <scope>NUCLEOTIDE SEQUENCE [LARGE SCALE GENOMIC DNA]</scope>
    <source>
        <strain evidence="10 11">CECT 5862</strain>
    </source>
</reference>
<dbReference type="PROSITE" id="PS50929">
    <property type="entry name" value="ABC_TM1F"/>
    <property type="match status" value="1"/>
</dbReference>
<dbReference type="Proteomes" id="UP000570361">
    <property type="component" value="Unassembled WGS sequence"/>
</dbReference>
<evidence type="ECO:0000259" key="8">
    <source>
        <dbReference type="PROSITE" id="PS50893"/>
    </source>
</evidence>
<dbReference type="RefSeq" id="WP_183596864.1">
    <property type="nucleotide sequence ID" value="NZ_JACHXK010000001.1"/>
</dbReference>
<evidence type="ECO:0000256" key="1">
    <source>
        <dbReference type="ARBA" id="ARBA00004651"/>
    </source>
</evidence>
<dbReference type="PROSITE" id="PS50893">
    <property type="entry name" value="ABC_TRANSPORTER_2"/>
    <property type="match status" value="1"/>
</dbReference>
<dbReference type="GO" id="GO:0140359">
    <property type="term" value="F:ABC-type transporter activity"/>
    <property type="evidence" value="ECO:0007669"/>
    <property type="project" value="InterPro"/>
</dbReference>